<dbReference type="Proteomes" id="UP001320706">
    <property type="component" value="Unassembled WGS sequence"/>
</dbReference>
<dbReference type="EMBL" id="JAMKPW020000011">
    <property type="protein sequence ID" value="KAK8213168.1"/>
    <property type="molecule type" value="Genomic_DNA"/>
</dbReference>
<sequence length="1081" mass="118608">MSPPVSFTKTKLDYPVFAADFDPYNRGYLIVGGGGGPGNHGVRNTISLLDCSSRATLETVAEVQLSQEEDSITSIANLASKDGLVTLAGINSSEKEQKAGKNEHMRTFSVKYPKRKRAQDKSRQTEEKEDASAEGSITIAGKAALFKPHPGPKPETYQRVLKLSPARKRESGSKRIGVIASSLAKQSEIVVFDATRTPITPAEIITTVTLPTGLEANDIDIYDSGENEFSIVYCTDYDIYEQTITYNFQTRKSEMTPRNPRRFHSVPAPDPRESSKGRPVYRSVRFLNNSQNVLALANKPGRTGADLSIVHLYPTGPGGVAGEVIRELYCMMRELQLDTSRLHYSYFGDQDMVQASIYNLECGTQAVHETARQWVVAAEPRQGAKTVRCDIMAHRVTARLDRPSIQVHDLWQQLAANSLYFEQRALSVGDSSPGKPDRISPGGLLGGPEPATQLAMEVACPWVPSSTPRANEVPSPHGGLSRTGSTKAHVEPSPIEETSASSQDLFSSTSAATETPASNRFSAVFQRPETASSHESRKPSGFDSWRSSVFSRKNSTVSGTTPRLTNEPVLRWLKGDGAASRPSTSYDDDRFFDSEDAFYRNHMKNTISPPFNFQHVTHTQRDHLPEINSTPQNELVSEFWAASAYQAPRSRLQGIKTEDIDLVRRLPGASRRPPPRPEPPSKSFTFRHGPLTGMTVNDSSEDLIQTLRHEDPDAITPAERASQPIQRSGLRPNGLPRQLSSRSYVSQERRSPPTMIHPALRNLDSSPAEFGPSPMGTPSTRSVQTLDYGLGLDVVPEEIEGSNSAQPSPAKPAHEHYRVAPPPPPVLNASLPPLPTQYISSSQGGQNIAQSLTDSKSSATDDARIPSLTSADSWEEDVDFCYFVEAESSCDFEWDSNSSSRNASVISQPFRDSVLTTPTRPSGTRAERGSGDSQMSTQRHVRGKSSIALNSALLFAAFDGSYDTQENVARLSGLGVNAPVPAALTPSTTPPHCHITRPQPPPLRVYRRGQEEMYVQDEPYGSTDRQPSGMWQQTWLAILPVRLKRIKVHDSQRRLRELPGSVSDLPDSGFLGRGNNLVHCC</sequence>
<gene>
    <name evidence="1" type="ORF">M8818_002466</name>
</gene>
<proteinExistence type="predicted"/>
<reference evidence="1" key="1">
    <citation type="submission" date="2024-02" db="EMBL/GenBank/DDBJ databases">
        <title>Metagenome Assembled Genome of Zalaria obscura JY119.</title>
        <authorList>
            <person name="Vighnesh L."/>
            <person name="Jagadeeshwari U."/>
            <person name="Venkata Ramana C."/>
            <person name="Sasikala C."/>
        </authorList>
    </citation>
    <scope>NUCLEOTIDE SEQUENCE</scope>
    <source>
        <strain evidence="1">JY119</strain>
    </source>
</reference>
<comment type="caution">
    <text evidence="1">The sequence shown here is derived from an EMBL/GenBank/DDBJ whole genome shotgun (WGS) entry which is preliminary data.</text>
</comment>
<accession>A0ACC3SFY1</accession>
<organism evidence="1 2">
    <name type="scientific">Zalaria obscura</name>
    <dbReference type="NCBI Taxonomy" id="2024903"/>
    <lineage>
        <taxon>Eukaryota</taxon>
        <taxon>Fungi</taxon>
        <taxon>Dikarya</taxon>
        <taxon>Ascomycota</taxon>
        <taxon>Pezizomycotina</taxon>
        <taxon>Dothideomycetes</taxon>
        <taxon>Dothideomycetidae</taxon>
        <taxon>Dothideales</taxon>
        <taxon>Zalariaceae</taxon>
        <taxon>Zalaria</taxon>
    </lineage>
</organism>
<evidence type="ECO:0000313" key="1">
    <source>
        <dbReference type="EMBL" id="KAK8213168.1"/>
    </source>
</evidence>
<evidence type="ECO:0000313" key="2">
    <source>
        <dbReference type="Proteomes" id="UP001320706"/>
    </source>
</evidence>
<protein>
    <submittedName>
        <fullName evidence="1">Uncharacterized protein</fullName>
    </submittedName>
</protein>
<keyword evidence="2" id="KW-1185">Reference proteome</keyword>
<name>A0ACC3SFY1_9PEZI</name>